<evidence type="ECO:0000313" key="2">
    <source>
        <dbReference type="Proteomes" id="UP000216624"/>
    </source>
</evidence>
<reference evidence="1" key="1">
    <citation type="submission" date="2017-08" db="EMBL/GenBank/DDBJ databases">
        <authorList>
            <person name="de Groot N.N."/>
        </authorList>
    </citation>
    <scope>NUCLEOTIDE SEQUENCE [LARGE SCALE GENOMIC DNA]</scope>
    <source>
        <strain evidence="1">PX439</strain>
    </source>
</reference>
<feature type="non-terminal residue" evidence="1">
    <location>
        <position position="1"/>
    </location>
</feature>
<dbReference type="EMBL" id="NMWX01000006">
    <property type="protein sequence ID" value="OZF99412.1"/>
    <property type="molecule type" value="Genomic_DNA"/>
</dbReference>
<protein>
    <submittedName>
        <fullName evidence="1">Uncharacterized protein</fullName>
    </submittedName>
</protein>
<evidence type="ECO:0000313" key="1">
    <source>
        <dbReference type="EMBL" id="OZF99412.1"/>
    </source>
</evidence>
<accession>A0A261ANJ3</accession>
<name>A0A261ANJ3_CAERE</name>
<gene>
    <name evidence="1" type="ORF">FL82_04598</name>
</gene>
<sequence>MSSPSLAETSELLRKSGINTYIKDFNESMLGIAKKNHLLLCVPFSALEKTSELDILKGIADVLMSTLSKLLLPGSDNSTRKLSVFYFREPVPVIARPLLFSCKVKSNYGDTYHLQGTVKQDYLDSSEPPLLAASHCHILLSDRFTPLRESIPSVYRPVDIQQVLQYFDVPEHLDDEEMMRIERPTPPVHLPKNTPTGVPATSISRDFDPSPAPTSNKLSKKRAQTPEDAPRTETKRLKSKASPFFWYKSDVRDIIGTILIAKYRFYTKTGVGKTFLEEKNTHDAIRLAISDSTAIAQTQQILSAPGKRILEEIRKREE</sequence>
<keyword evidence="2" id="KW-1185">Reference proteome</keyword>
<proteinExistence type="predicted"/>
<dbReference type="HOGENOM" id="CLU_875050_0_0_1"/>
<dbReference type="Proteomes" id="UP000216624">
    <property type="component" value="Unassembled WGS sequence"/>
</dbReference>
<organism evidence="1 2">
    <name type="scientific">Caenorhabditis remanei</name>
    <name type="common">Caenorhabditis vulgaris</name>
    <dbReference type="NCBI Taxonomy" id="31234"/>
    <lineage>
        <taxon>Eukaryota</taxon>
        <taxon>Metazoa</taxon>
        <taxon>Ecdysozoa</taxon>
        <taxon>Nematoda</taxon>
        <taxon>Chromadorea</taxon>
        <taxon>Rhabditida</taxon>
        <taxon>Rhabditina</taxon>
        <taxon>Rhabditomorpha</taxon>
        <taxon>Rhabditoidea</taxon>
        <taxon>Rhabditidae</taxon>
        <taxon>Peloderinae</taxon>
        <taxon>Caenorhabditis</taxon>
    </lineage>
</organism>
<comment type="caution">
    <text evidence="1">The sequence shown here is derived from an EMBL/GenBank/DDBJ whole genome shotgun (WGS) entry which is preliminary data.</text>
</comment>